<evidence type="ECO:0000313" key="6">
    <source>
        <dbReference type="Proteomes" id="UP000064189"/>
    </source>
</evidence>
<dbReference type="InterPro" id="IPR046335">
    <property type="entry name" value="LacI/GalR-like_sensor"/>
</dbReference>
<name>A0A109N0L3_9BACI</name>
<dbReference type="Gene3D" id="3.40.50.2300">
    <property type="match status" value="2"/>
</dbReference>
<protein>
    <recommendedName>
        <fullName evidence="4">HTH lacI-type domain-containing protein</fullName>
    </recommendedName>
</protein>
<dbReference type="PANTHER" id="PTHR30146:SF149">
    <property type="entry name" value="HTH-TYPE TRANSCRIPTIONAL REGULATOR EBGR"/>
    <property type="match status" value="1"/>
</dbReference>
<keyword evidence="2" id="KW-0238">DNA-binding</keyword>
<dbReference type="SUPFAM" id="SSF53822">
    <property type="entry name" value="Periplasmic binding protein-like I"/>
    <property type="match status" value="1"/>
</dbReference>
<dbReference type="SUPFAM" id="SSF47413">
    <property type="entry name" value="lambda repressor-like DNA-binding domains"/>
    <property type="match status" value="1"/>
</dbReference>
<dbReference type="CDD" id="cd01392">
    <property type="entry name" value="HTH_LacI"/>
    <property type="match status" value="1"/>
</dbReference>
<gene>
    <name evidence="5" type="ORF">AS888_16950</name>
</gene>
<proteinExistence type="predicted"/>
<sequence length="370" mass="41740">MATIKDIAKQTNLSASTVSRVLNHDETLSASPETKQRVFQMARELNYRTVKSRRMQNLVHQKEAGKTGDTKIGMVLLQSQKEEAKDPYWQSIREGIEKESADRGITSLKLIRLQHMVKAKDDLSELDGLVVVGRIDTQILESIYEYNRNIVLINQDAHKDQFDSIIFDYEKAASLAMDHLGDCGYKRIGYIGGTERISVEEAQALKKKVYIPDARKTVYESKMKERNAYDRDLLFVKEYSIHSGYDLMKGAVGKGSLPEAFFIASDSMAIGAIRALQEANIRVPDDVAIVSFNDIEMAQFTTPPLTTVKIPTEEMGRFGVKMMLDRLEGREMPVKIIVPTTLIVRESCGVKMKKLAENHPLKDIHLEGNP</sequence>
<dbReference type="AlphaFoldDB" id="A0A109N0L3"/>
<dbReference type="RefSeq" id="WP_061141632.1">
    <property type="nucleotide sequence ID" value="NZ_LNNH01000012.1"/>
</dbReference>
<dbReference type="Pfam" id="PF00356">
    <property type="entry name" value="LacI"/>
    <property type="match status" value="1"/>
</dbReference>
<dbReference type="GO" id="GO:0003700">
    <property type="term" value="F:DNA-binding transcription factor activity"/>
    <property type="evidence" value="ECO:0007669"/>
    <property type="project" value="TreeGrafter"/>
</dbReference>
<dbReference type="CDD" id="cd01544">
    <property type="entry name" value="PBP1_GalR"/>
    <property type="match status" value="1"/>
</dbReference>
<organism evidence="5 6">
    <name type="scientific">Peribacillus simplex</name>
    <dbReference type="NCBI Taxonomy" id="1478"/>
    <lineage>
        <taxon>Bacteria</taxon>
        <taxon>Bacillati</taxon>
        <taxon>Bacillota</taxon>
        <taxon>Bacilli</taxon>
        <taxon>Bacillales</taxon>
        <taxon>Bacillaceae</taxon>
        <taxon>Peribacillus</taxon>
    </lineage>
</organism>
<dbReference type="Gene3D" id="1.10.260.40">
    <property type="entry name" value="lambda repressor-like DNA-binding domains"/>
    <property type="match status" value="1"/>
</dbReference>
<dbReference type="PROSITE" id="PS50932">
    <property type="entry name" value="HTH_LACI_2"/>
    <property type="match status" value="1"/>
</dbReference>
<comment type="caution">
    <text evidence="5">The sequence shown here is derived from an EMBL/GenBank/DDBJ whole genome shotgun (WGS) entry which is preliminary data.</text>
</comment>
<dbReference type="EMBL" id="LNNH01000012">
    <property type="protein sequence ID" value="KWW21281.1"/>
    <property type="molecule type" value="Genomic_DNA"/>
</dbReference>
<keyword evidence="1" id="KW-0805">Transcription regulation</keyword>
<evidence type="ECO:0000313" key="5">
    <source>
        <dbReference type="EMBL" id="KWW21281.1"/>
    </source>
</evidence>
<evidence type="ECO:0000256" key="1">
    <source>
        <dbReference type="ARBA" id="ARBA00023015"/>
    </source>
</evidence>
<dbReference type="InterPro" id="IPR010982">
    <property type="entry name" value="Lambda_DNA-bd_dom_sf"/>
</dbReference>
<accession>A0A109N0L3</accession>
<dbReference type="Pfam" id="PF13377">
    <property type="entry name" value="Peripla_BP_3"/>
    <property type="match status" value="1"/>
</dbReference>
<evidence type="ECO:0000259" key="4">
    <source>
        <dbReference type="PROSITE" id="PS50932"/>
    </source>
</evidence>
<keyword evidence="3" id="KW-0804">Transcription</keyword>
<reference evidence="5 6" key="1">
    <citation type="submission" date="2015-11" db="EMBL/GenBank/DDBJ databases">
        <title>Genome Sequence of Bacillus simplex strain VanAntwerpen2.</title>
        <authorList>
            <person name="Couger M.B."/>
        </authorList>
    </citation>
    <scope>NUCLEOTIDE SEQUENCE [LARGE SCALE GENOMIC DNA]</scope>
    <source>
        <strain evidence="5 6">VanAntwerpen02</strain>
    </source>
</reference>
<feature type="domain" description="HTH lacI-type" evidence="4">
    <location>
        <begin position="2"/>
        <end position="60"/>
    </location>
</feature>
<dbReference type="InterPro" id="IPR028082">
    <property type="entry name" value="Peripla_BP_I"/>
</dbReference>
<dbReference type="Proteomes" id="UP000064189">
    <property type="component" value="Unassembled WGS sequence"/>
</dbReference>
<dbReference type="PANTHER" id="PTHR30146">
    <property type="entry name" value="LACI-RELATED TRANSCRIPTIONAL REPRESSOR"/>
    <property type="match status" value="1"/>
</dbReference>
<dbReference type="SMART" id="SM00354">
    <property type="entry name" value="HTH_LACI"/>
    <property type="match status" value="1"/>
</dbReference>
<evidence type="ECO:0000256" key="2">
    <source>
        <dbReference type="ARBA" id="ARBA00023125"/>
    </source>
</evidence>
<dbReference type="InterPro" id="IPR000843">
    <property type="entry name" value="HTH_LacI"/>
</dbReference>
<dbReference type="GO" id="GO:0000976">
    <property type="term" value="F:transcription cis-regulatory region binding"/>
    <property type="evidence" value="ECO:0007669"/>
    <property type="project" value="TreeGrafter"/>
</dbReference>
<evidence type="ECO:0000256" key="3">
    <source>
        <dbReference type="ARBA" id="ARBA00023163"/>
    </source>
</evidence>
<keyword evidence="6" id="KW-1185">Reference proteome</keyword>